<gene>
    <name evidence="2" type="ORF">JKA74_05565</name>
</gene>
<protein>
    <submittedName>
        <fullName evidence="2">LON peptidase substrate-binding domain-containing protein</fullName>
    </submittedName>
</protein>
<dbReference type="RefSeq" id="WP_201430190.1">
    <property type="nucleotide sequence ID" value="NZ_JAEQBW010000002.1"/>
</dbReference>
<name>A0A934WWQ4_9BACT</name>
<dbReference type="InterPro" id="IPR046336">
    <property type="entry name" value="Lon_prtase_N_sf"/>
</dbReference>
<organism evidence="2 3">
    <name type="scientific">Marivirga aurantiaca</name>
    <dbReference type="NCBI Taxonomy" id="2802615"/>
    <lineage>
        <taxon>Bacteria</taxon>
        <taxon>Pseudomonadati</taxon>
        <taxon>Bacteroidota</taxon>
        <taxon>Cytophagia</taxon>
        <taxon>Cytophagales</taxon>
        <taxon>Marivirgaceae</taxon>
        <taxon>Marivirga</taxon>
    </lineage>
</organism>
<keyword evidence="3" id="KW-1185">Reference proteome</keyword>
<evidence type="ECO:0000259" key="1">
    <source>
        <dbReference type="SMART" id="SM00464"/>
    </source>
</evidence>
<evidence type="ECO:0000313" key="3">
    <source>
        <dbReference type="Proteomes" id="UP000611723"/>
    </source>
</evidence>
<accession>A0A934WWQ4</accession>
<dbReference type="Pfam" id="PF02190">
    <property type="entry name" value="LON_substr_bdg"/>
    <property type="match status" value="1"/>
</dbReference>
<proteinExistence type="predicted"/>
<reference evidence="2" key="1">
    <citation type="submission" date="2021-01" db="EMBL/GenBank/DDBJ databases">
        <title>Marivirga aurantiaca sp. nov., isolated from intertidal surface sediments.</title>
        <authorList>
            <person name="Zhang M."/>
        </authorList>
    </citation>
    <scope>NUCLEOTIDE SEQUENCE</scope>
    <source>
        <strain evidence="2">S37H4</strain>
    </source>
</reference>
<dbReference type="Proteomes" id="UP000611723">
    <property type="component" value="Unassembled WGS sequence"/>
</dbReference>
<dbReference type="InterPro" id="IPR003111">
    <property type="entry name" value="Lon_prtase_N"/>
</dbReference>
<dbReference type="SMART" id="SM00464">
    <property type="entry name" value="LON"/>
    <property type="match status" value="1"/>
</dbReference>
<dbReference type="InterPro" id="IPR015947">
    <property type="entry name" value="PUA-like_sf"/>
</dbReference>
<feature type="domain" description="Lon N-terminal" evidence="1">
    <location>
        <begin position="4"/>
        <end position="179"/>
    </location>
</feature>
<comment type="caution">
    <text evidence="2">The sequence shown here is derived from an EMBL/GenBank/DDBJ whole genome shotgun (WGS) entry which is preliminary data.</text>
</comment>
<dbReference type="AlphaFoldDB" id="A0A934WWQ4"/>
<dbReference type="EMBL" id="JAEQBW010000002">
    <property type="protein sequence ID" value="MBK6264498.1"/>
    <property type="molecule type" value="Genomic_DNA"/>
</dbReference>
<dbReference type="SUPFAM" id="SSF88697">
    <property type="entry name" value="PUA domain-like"/>
    <property type="match status" value="1"/>
</dbReference>
<sequence length="208" mass="24398">MKTKLPFFPLNLVAFPGQQLNLHVFEPRYKELVADCIASDSNFAIPSYVKNKVEYGTEMKITNIAKRYEDGRYDIETIALSVLHVLNMENPFRGKLYAAGEVEILTNVDNGDVLLKEELFKFLTELYQLVEIQKIPLTPKFKVFDIAHQTGLSKEAEYDLLQIREERKRQRFLLDHLKAILPQLREIQRNKELVKMNGHFRHYNPLEF</sequence>
<evidence type="ECO:0000313" key="2">
    <source>
        <dbReference type="EMBL" id="MBK6264498.1"/>
    </source>
</evidence>
<dbReference type="Gene3D" id="2.30.130.40">
    <property type="entry name" value="LON domain-like"/>
    <property type="match status" value="1"/>
</dbReference>